<feature type="transmembrane region" description="Helical" evidence="6">
    <location>
        <begin position="345"/>
        <end position="369"/>
    </location>
</feature>
<dbReference type="GO" id="GO:0035348">
    <property type="term" value="P:acetyl-CoA transmembrane transport"/>
    <property type="evidence" value="ECO:0007669"/>
    <property type="project" value="InterPro"/>
</dbReference>
<feature type="transmembrane region" description="Helical" evidence="6">
    <location>
        <begin position="172"/>
        <end position="193"/>
    </location>
</feature>
<evidence type="ECO:0000256" key="4">
    <source>
        <dbReference type="ARBA" id="ARBA00022989"/>
    </source>
</evidence>
<name>A0AAU8LVW1_9BACT</name>
<dbReference type="PANTHER" id="PTHR12778:SF10">
    <property type="entry name" value="MAJOR FACILITATOR SUPERFAMILY DOMAIN-CONTAINING PROTEIN 3"/>
    <property type="match status" value="1"/>
</dbReference>
<evidence type="ECO:0000256" key="1">
    <source>
        <dbReference type="ARBA" id="ARBA00004141"/>
    </source>
</evidence>
<feature type="transmembrane region" description="Helical" evidence="6">
    <location>
        <begin position="205"/>
        <end position="226"/>
    </location>
</feature>
<feature type="transmembrane region" description="Helical" evidence="6">
    <location>
        <begin position="381"/>
        <end position="403"/>
    </location>
</feature>
<feature type="domain" description="Major facilitator superfamily (MFS) profile" evidence="7">
    <location>
        <begin position="341"/>
        <end position="526"/>
    </location>
</feature>
<feature type="transmembrane region" description="Helical" evidence="6">
    <location>
        <begin position="503"/>
        <end position="522"/>
    </location>
</feature>
<dbReference type="AlphaFoldDB" id="A0AAU8LVW1"/>
<proteinExistence type="predicted"/>
<keyword evidence="4 6" id="KW-1133">Transmembrane helix</keyword>
<dbReference type="GO" id="GO:0008521">
    <property type="term" value="F:acetyl-CoA transmembrane transporter activity"/>
    <property type="evidence" value="ECO:0007669"/>
    <property type="project" value="InterPro"/>
</dbReference>
<dbReference type="SUPFAM" id="SSF103473">
    <property type="entry name" value="MFS general substrate transporter"/>
    <property type="match status" value="1"/>
</dbReference>
<gene>
    <name evidence="8" type="ORF">Q3M24_22410</name>
</gene>
<dbReference type="PANTHER" id="PTHR12778">
    <property type="entry name" value="SOLUTE CARRIER FAMILY 33 ACETYL-COA TRANSPORTER -RELATED"/>
    <property type="match status" value="1"/>
</dbReference>
<feature type="transmembrane region" description="Helical" evidence="6">
    <location>
        <begin position="473"/>
        <end position="491"/>
    </location>
</feature>
<evidence type="ECO:0000259" key="7">
    <source>
        <dbReference type="PROSITE" id="PS50850"/>
    </source>
</evidence>
<feature type="transmembrane region" description="Helical" evidence="6">
    <location>
        <begin position="289"/>
        <end position="313"/>
    </location>
</feature>
<feature type="transmembrane region" description="Helical" evidence="6">
    <location>
        <begin position="132"/>
        <end position="151"/>
    </location>
</feature>
<dbReference type="Pfam" id="PF13000">
    <property type="entry name" value="Acatn"/>
    <property type="match status" value="1"/>
</dbReference>
<evidence type="ECO:0000256" key="3">
    <source>
        <dbReference type="ARBA" id="ARBA00022692"/>
    </source>
</evidence>
<keyword evidence="2" id="KW-0813">Transport</keyword>
<keyword evidence="3 6" id="KW-0812">Transmembrane</keyword>
<dbReference type="InterPro" id="IPR036259">
    <property type="entry name" value="MFS_trans_sf"/>
</dbReference>
<protein>
    <submittedName>
        <fullName evidence="8">MFS transporter</fullName>
    </submittedName>
</protein>
<comment type="subcellular location">
    <subcellularLocation>
        <location evidence="1">Membrane</location>
        <topology evidence="1">Multi-pass membrane protein</topology>
    </subcellularLocation>
</comment>
<dbReference type="KEGG" id="eaj:Q3M24_22410"/>
<organism evidence="8">
    <name type="scientific">Candidatus Electrothrix aestuarii</name>
    <dbReference type="NCBI Taxonomy" id="3062594"/>
    <lineage>
        <taxon>Bacteria</taxon>
        <taxon>Pseudomonadati</taxon>
        <taxon>Thermodesulfobacteriota</taxon>
        <taxon>Desulfobulbia</taxon>
        <taxon>Desulfobulbales</taxon>
        <taxon>Desulfobulbaceae</taxon>
        <taxon>Candidatus Electrothrix</taxon>
    </lineage>
</organism>
<feature type="transmembrane region" description="Helical" evidence="6">
    <location>
        <begin position="30"/>
        <end position="55"/>
    </location>
</feature>
<keyword evidence="5 6" id="KW-0472">Membrane</keyword>
<feature type="transmembrane region" description="Helical" evidence="6">
    <location>
        <begin position="410"/>
        <end position="431"/>
    </location>
</feature>
<dbReference type="GO" id="GO:0016020">
    <property type="term" value="C:membrane"/>
    <property type="evidence" value="ECO:0007669"/>
    <property type="project" value="UniProtKB-SubCell"/>
</dbReference>
<reference evidence="8" key="2">
    <citation type="submission" date="2024-06" db="EMBL/GenBank/DDBJ databases">
        <authorList>
            <person name="Plum-Jensen L.E."/>
            <person name="Schramm A."/>
            <person name="Marshall I.P.G."/>
        </authorList>
    </citation>
    <scope>NUCLEOTIDE SEQUENCE</scope>
    <source>
        <strain evidence="8">Rat1</strain>
    </source>
</reference>
<accession>A0AAU8LVW1</accession>
<dbReference type="NCBIfam" id="TIGR00901">
    <property type="entry name" value="2A0125"/>
    <property type="match status" value="1"/>
</dbReference>
<dbReference type="InterPro" id="IPR024371">
    <property type="entry name" value="AcetylCoA_trans_1-like"/>
</dbReference>
<reference evidence="8" key="1">
    <citation type="journal article" date="2024" name="Syst. Appl. Microbiol.">
        <title>First single-strain enrichments of Electrothrix cable bacteria, description of E. aestuarii sp. nov. and E. rattekaaiensis sp. nov., and proposal of a cable bacteria taxonomy following the rules of the SeqCode.</title>
        <authorList>
            <person name="Plum-Jensen L.E."/>
            <person name="Schramm A."/>
            <person name="Marshall I.P.G."/>
        </authorList>
    </citation>
    <scope>NUCLEOTIDE SEQUENCE</scope>
    <source>
        <strain evidence="8">Rat1</strain>
    </source>
</reference>
<dbReference type="PROSITE" id="PS50850">
    <property type="entry name" value="MFS"/>
    <property type="match status" value="1"/>
</dbReference>
<feature type="transmembrane region" description="Helical" evidence="6">
    <location>
        <begin position="67"/>
        <end position="90"/>
    </location>
</feature>
<dbReference type="InterPro" id="IPR020846">
    <property type="entry name" value="MFS_dom"/>
</dbReference>
<feature type="transmembrane region" description="Helical" evidence="6">
    <location>
        <begin position="102"/>
        <end position="120"/>
    </location>
</feature>
<evidence type="ECO:0000313" key="8">
    <source>
        <dbReference type="EMBL" id="XCN72993.1"/>
    </source>
</evidence>
<evidence type="ECO:0000256" key="6">
    <source>
        <dbReference type="SAM" id="Phobius"/>
    </source>
</evidence>
<feature type="transmembrane region" description="Helical" evidence="6">
    <location>
        <begin position="437"/>
        <end position="461"/>
    </location>
</feature>
<dbReference type="EMBL" id="CP159373">
    <property type="protein sequence ID" value="XCN72993.1"/>
    <property type="molecule type" value="Genomic_DNA"/>
</dbReference>
<dbReference type="InterPro" id="IPR004752">
    <property type="entry name" value="AmpG_permease/AT-1"/>
</dbReference>
<evidence type="ECO:0000256" key="5">
    <source>
        <dbReference type="ARBA" id="ARBA00023136"/>
    </source>
</evidence>
<sequence>MTQDIDAVSQAEPSERSWKQSMQAWLHPRVVTMLFFGFSAGIPILLIFSSLSLWLREAGVNRSAVTFFSWAALGYSFKFVWAPLVDTLPLPFLTKKLGRRRGWLLFAQLAVITAICLMALTDPASGQQSLIYMAFAAVMLGFSSATQDIVIDAYRIECAEKDMQALLSSSYIAGYRVGMLVAGAGALFLAFWFGTSKEAYSYVAWQYSYLCMAGIMLVGVATTLLIPEPEANSKNYDYPASYYLRFLFLFVCTVMAFITVFFLSGNTVSLLNGMLRGLTSTLPETPGPLVSFLAEAGRLLAALLGALTTAFFLMRWNLVDGSMVSQTYINPVLDFFKRYGVQTALLLLTLVGFYRISDIVLGVIANVFYQDMGFSKETIASVIKTFGLFMTLLGGFLGGTLTVRYGVMKILFLGALLSSLTNLLFMLLAEAGNNVPLLYLVISADNLSGGIATTAFVAFLASLTNISFTAVQYAIFSSLMTLLPKLIGGYSGTMVTAWGYQQFFLITALMGIPVLVLIWLAAKRLQ</sequence>
<evidence type="ECO:0000256" key="2">
    <source>
        <dbReference type="ARBA" id="ARBA00022448"/>
    </source>
</evidence>
<feature type="transmembrane region" description="Helical" evidence="6">
    <location>
        <begin position="246"/>
        <end position="269"/>
    </location>
</feature>
<dbReference type="Gene3D" id="1.20.1250.20">
    <property type="entry name" value="MFS general substrate transporter like domains"/>
    <property type="match status" value="2"/>
</dbReference>